<dbReference type="Pfam" id="PF11927">
    <property type="entry name" value="HODM_asu-like"/>
    <property type="match status" value="1"/>
</dbReference>
<reference evidence="2 3" key="1">
    <citation type="submission" date="2017-12" db="EMBL/GenBank/DDBJ databases">
        <title>Comparative genomics of Botrytis spp.</title>
        <authorList>
            <person name="Valero-Jimenez C.A."/>
            <person name="Tapia P."/>
            <person name="Veloso J."/>
            <person name="Silva-Moreno E."/>
            <person name="Staats M."/>
            <person name="Valdes J.H."/>
            <person name="Van Kan J.A.L."/>
        </authorList>
    </citation>
    <scope>NUCLEOTIDE SEQUENCE [LARGE SCALE GENOMIC DNA]</scope>
    <source>
        <strain evidence="2 3">MUCL435</strain>
    </source>
</reference>
<feature type="compositionally biased region" description="Pro residues" evidence="1">
    <location>
        <begin position="197"/>
        <end position="208"/>
    </location>
</feature>
<proteinExistence type="predicted"/>
<gene>
    <name evidence="2" type="ORF">BGAL_0099g00080</name>
</gene>
<keyword evidence="3" id="KW-1185">Reference proteome</keyword>
<evidence type="ECO:0000313" key="2">
    <source>
        <dbReference type="EMBL" id="THV51790.1"/>
    </source>
</evidence>
<organism evidence="2 3">
    <name type="scientific">Botrytis galanthina</name>
    <dbReference type="NCBI Taxonomy" id="278940"/>
    <lineage>
        <taxon>Eukaryota</taxon>
        <taxon>Fungi</taxon>
        <taxon>Dikarya</taxon>
        <taxon>Ascomycota</taxon>
        <taxon>Pezizomycotina</taxon>
        <taxon>Leotiomycetes</taxon>
        <taxon>Helotiales</taxon>
        <taxon>Sclerotiniaceae</taxon>
        <taxon>Botrytis</taxon>
    </lineage>
</organism>
<sequence>MQRLGIGILSNLSIRYSLDMQVQTPLAHGLSGMPARTSMSRSGPSLGISGMSLVHAKKEEGVVGNINTDFPMVSEGTQSHTSSFNSSSASSSRDSIPYPDFKSLSSSLAFGTQSGSNMLVVESLIFFATACILYILSSQRKTHTRRPQNGSHKRTSPSTNSPSNITKFLHNPLTQISHLLSCSSSTSSTSSTLPTSPHQPPKTQPGPQKPAYVLPPLKPTSPHLTSMGLKRLDKSNWLTIDSTYLPEHELRASLLETHGPCVLQVLPPAIPATYELLEMVIEFLLDRYPNDFSLVDENTILNKLTGEQSIIGSKCKSPLETAARLCMEDFSLLLQDPSEEDGEWRLMASATLFPAGWKLQERIGSNMAVLHKPVPGWKEKLGKSVNRYFTHLTPRTCMERSNLFIQATPILFQDIPEAPPSPSSPLTPSDIYIRRERQTFTRLPKSNAVLFTVRTYMEILVDLNIADAEAMAKQIRGWDEDLARYKGVGIWGDVTLGYCDRRVEEREKEEERLRGLRRDSGISMGCEDQVDEL</sequence>
<feature type="compositionally biased region" description="Basic residues" evidence="1">
    <location>
        <begin position="141"/>
        <end position="155"/>
    </location>
</feature>
<name>A0A4S8R2Z9_9HELO</name>
<protein>
    <submittedName>
        <fullName evidence="2">Uncharacterized protein</fullName>
    </submittedName>
</protein>
<dbReference type="EMBL" id="PQXL01000099">
    <property type="protein sequence ID" value="THV51790.1"/>
    <property type="molecule type" value="Genomic_DNA"/>
</dbReference>
<evidence type="ECO:0000256" key="1">
    <source>
        <dbReference type="SAM" id="MobiDB-lite"/>
    </source>
</evidence>
<comment type="caution">
    <text evidence="2">The sequence shown here is derived from an EMBL/GenBank/DDBJ whole genome shotgun (WGS) entry which is preliminary data.</text>
</comment>
<evidence type="ECO:0000313" key="3">
    <source>
        <dbReference type="Proteomes" id="UP000308671"/>
    </source>
</evidence>
<feature type="region of interest" description="Disordered" evidence="1">
    <location>
        <begin position="183"/>
        <end position="214"/>
    </location>
</feature>
<feature type="region of interest" description="Disordered" evidence="1">
    <location>
        <begin position="141"/>
        <end position="167"/>
    </location>
</feature>
<dbReference type="OrthoDB" id="5043642at2759"/>
<feature type="compositionally biased region" description="Low complexity" evidence="1">
    <location>
        <begin position="183"/>
        <end position="196"/>
    </location>
</feature>
<feature type="region of interest" description="Disordered" evidence="1">
    <location>
        <begin position="74"/>
        <end position="95"/>
    </location>
</feature>
<dbReference type="Proteomes" id="UP000308671">
    <property type="component" value="Unassembled WGS sequence"/>
</dbReference>
<dbReference type="InterPro" id="IPR021848">
    <property type="entry name" value="HODM_asu-like"/>
</dbReference>
<feature type="compositionally biased region" description="Low complexity" evidence="1">
    <location>
        <begin position="79"/>
        <end position="95"/>
    </location>
</feature>
<accession>A0A4S8R2Z9</accession>
<dbReference type="AlphaFoldDB" id="A0A4S8R2Z9"/>